<evidence type="ECO:0000313" key="3">
    <source>
        <dbReference type="Proteomes" id="UP001527866"/>
    </source>
</evidence>
<accession>A0ABT4U079</accession>
<proteinExistence type="predicted"/>
<protein>
    <submittedName>
        <fullName evidence="2">Replication-relaxation family protein</fullName>
    </submittedName>
</protein>
<feature type="region of interest" description="Disordered" evidence="1">
    <location>
        <begin position="320"/>
        <end position="346"/>
    </location>
</feature>
<dbReference type="Proteomes" id="UP001527866">
    <property type="component" value="Unassembled WGS sequence"/>
</dbReference>
<name>A0ABT4U079_9ACTN</name>
<feature type="region of interest" description="Disordered" evidence="1">
    <location>
        <begin position="383"/>
        <end position="413"/>
    </location>
</feature>
<gene>
    <name evidence="2" type="ORF">O4J56_06770</name>
</gene>
<dbReference type="Pfam" id="PF13814">
    <property type="entry name" value="Replic_Relax"/>
    <property type="match status" value="1"/>
</dbReference>
<reference evidence="2 3" key="1">
    <citation type="submission" date="2023-01" db="EMBL/GenBank/DDBJ databases">
        <title>Draft genome sequence of Nocardiopsis sp. RSe5-2 isolated from halophytes.</title>
        <authorList>
            <person name="Duangmal K."/>
            <person name="Chantavorakit T."/>
        </authorList>
    </citation>
    <scope>NUCLEOTIDE SEQUENCE [LARGE SCALE GENOMIC DNA]</scope>
    <source>
        <strain evidence="2 3">RSe5-2</strain>
    </source>
</reference>
<feature type="compositionally biased region" description="Basic and acidic residues" evidence="1">
    <location>
        <begin position="329"/>
        <end position="341"/>
    </location>
</feature>
<sequence length="413" mass="47112">MASRSRSASTAPSFRLTPLQQSALLALSHHRLVLTSQLQRMLRPATSTQQYLRKALAGLRDAGLADRVHRPSGGDSVWFATAAGTDIAQQHGGVQERPYRMDLKRAQGPLQRHTLDVVEAGLCFLEHARSNRIAMTPWDWTPEVAHRIRDGQRPRRSFNETHIISDAVIDAVLPQKHKNSNWHFHAFLEIDRGTESVQRLASKVTAYGRYYRYRPGADHKDLKKLRTTTRELPELAWSERYTWFPALLVILAGQPEEKLRSRIRQLQVRTAPVPVSFDHNSFRAGVTTLEELRTHGPGAEIFKPLGAGWRKRGRFNARLVDEPAPEPDPGPKPDPVEEHKATQAAMQHTITEQNRELAELRKEKDLAKTMLAAAHEDNAELHRKLQAQQREAEKRALAEHAPYARKRLFRKRR</sequence>
<comment type="caution">
    <text evidence="2">The sequence shown here is derived from an EMBL/GenBank/DDBJ whole genome shotgun (WGS) entry which is preliminary data.</text>
</comment>
<organism evidence="2 3">
    <name type="scientific">Nocardiopsis endophytica</name>
    <dbReference type="NCBI Taxonomy" id="3018445"/>
    <lineage>
        <taxon>Bacteria</taxon>
        <taxon>Bacillati</taxon>
        <taxon>Actinomycetota</taxon>
        <taxon>Actinomycetes</taxon>
        <taxon>Streptosporangiales</taxon>
        <taxon>Nocardiopsidaceae</taxon>
        <taxon>Nocardiopsis</taxon>
    </lineage>
</organism>
<evidence type="ECO:0000256" key="1">
    <source>
        <dbReference type="SAM" id="MobiDB-lite"/>
    </source>
</evidence>
<keyword evidence="3" id="KW-1185">Reference proteome</keyword>
<dbReference type="RefSeq" id="WP_270684415.1">
    <property type="nucleotide sequence ID" value="NZ_JAQFWQ010000013.1"/>
</dbReference>
<feature type="compositionally biased region" description="Basic residues" evidence="1">
    <location>
        <begin position="403"/>
        <end position="413"/>
    </location>
</feature>
<dbReference type="InterPro" id="IPR025855">
    <property type="entry name" value="Replic_Relax"/>
</dbReference>
<evidence type="ECO:0000313" key="2">
    <source>
        <dbReference type="EMBL" id="MDA2810337.1"/>
    </source>
</evidence>
<dbReference type="EMBL" id="JAQFWQ010000013">
    <property type="protein sequence ID" value="MDA2810337.1"/>
    <property type="molecule type" value="Genomic_DNA"/>
</dbReference>